<comment type="caution">
    <text evidence="11">The sequence shown here is derived from an EMBL/GenBank/DDBJ whole genome shotgun (WGS) entry which is preliminary data.</text>
</comment>
<dbReference type="AlphaFoldDB" id="A0A8H8R7B6"/>
<sequence>MPSEVVTEEAGLRIKWNDDGHTSLYTWDWILKHRTKSGALLDKEGLPVPKDEPAPIVHWGSEISANPPIVEYDEVMANDKGVGQWTEKIRQYGFCYVDGCPIDPKATEDLLQRIAFIRVTHYGGFYDFTSDLTMKDTAYTTLALPAHTDTTYFTDPAGLQMFHLLSHTDGTGGASLLVDGFHAAAELKEQDPLAHFALSRTPITWHASGNDGITITPCKKFPVLNYGDTAEGGTPELQQVRWNNDDRGVVALGEIDGMGAEMWYNAARKWDETLRRPDMAYWAQLEPGRALIFDNWRVLHGRSSFTGKRRICGGYINRDDYVSRWRNTNFTREEALKQIL</sequence>
<comment type="similarity">
    <text evidence="4">Belongs to the gamma-BBH/TMLD family.</text>
</comment>
<comment type="cofactor">
    <cofactor evidence="1">
        <name>Fe(2+)</name>
        <dbReference type="ChEBI" id="CHEBI:29033"/>
    </cofactor>
</comment>
<dbReference type="Pfam" id="PF02668">
    <property type="entry name" value="TauD"/>
    <property type="match status" value="1"/>
</dbReference>
<organism evidence="11 12">
    <name type="scientific">Lachnellula hyalina</name>
    <dbReference type="NCBI Taxonomy" id="1316788"/>
    <lineage>
        <taxon>Eukaryota</taxon>
        <taxon>Fungi</taxon>
        <taxon>Dikarya</taxon>
        <taxon>Ascomycota</taxon>
        <taxon>Pezizomycotina</taxon>
        <taxon>Leotiomycetes</taxon>
        <taxon>Helotiales</taxon>
        <taxon>Lachnaceae</taxon>
        <taxon>Lachnellula</taxon>
    </lineage>
</organism>
<evidence type="ECO:0000313" key="12">
    <source>
        <dbReference type="Proteomes" id="UP000431533"/>
    </source>
</evidence>
<dbReference type="Gene3D" id="3.60.130.10">
    <property type="entry name" value="Clavaminate synthase-like"/>
    <property type="match status" value="1"/>
</dbReference>
<keyword evidence="9" id="KW-0408">Iron</keyword>
<dbReference type="InterPro" id="IPR003819">
    <property type="entry name" value="TauD/TfdA-like"/>
</dbReference>
<gene>
    <name evidence="11" type="primary">cbs-1</name>
    <name evidence="11" type="ORF">LHYA1_G001354</name>
</gene>
<dbReference type="RefSeq" id="XP_031008129.1">
    <property type="nucleotide sequence ID" value="XM_031146337.1"/>
</dbReference>
<evidence type="ECO:0000313" key="11">
    <source>
        <dbReference type="EMBL" id="TVY29342.1"/>
    </source>
</evidence>
<dbReference type="FunFam" id="3.60.130.10:FF:000001">
    <property type="entry name" value="Trimethyllysine dioxygenase, mitochondrial"/>
    <property type="match status" value="1"/>
</dbReference>
<keyword evidence="5" id="KW-0479">Metal-binding</keyword>
<keyword evidence="8" id="KW-0560">Oxidoreductase</keyword>
<reference evidence="11 12" key="1">
    <citation type="submission" date="2018-05" db="EMBL/GenBank/DDBJ databases">
        <title>Genome sequencing and assembly of the regulated plant pathogen Lachnellula willkommii and related sister species for the development of diagnostic species identification markers.</title>
        <authorList>
            <person name="Giroux E."/>
            <person name="Bilodeau G."/>
        </authorList>
    </citation>
    <scope>NUCLEOTIDE SEQUENCE [LARGE SCALE GENOMIC DNA]</scope>
    <source>
        <strain evidence="11 12">CBS 185.66</strain>
    </source>
</reference>
<dbReference type="GeneID" id="41981552"/>
<dbReference type="SUPFAM" id="SSF51197">
    <property type="entry name" value="Clavaminate synthase-like"/>
    <property type="match status" value="1"/>
</dbReference>
<dbReference type="OrthoDB" id="408743at2759"/>
<dbReference type="NCBIfam" id="TIGR02410">
    <property type="entry name" value="carnitine_TMLD"/>
    <property type="match status" value="1"/>
</dbReference>
<evidence type="ECO:0000256" key="7">
    <source>
        <dbReference type="ARBA" id="ARBA00022964"/>
    </source>
</evidence>
<evidence type="ECO:0000256" key="3">
    <source>
        <dbReference type="ARBA" id="ARBA00005022"/>
    </source>
</evidence>
<name>A0A8H8R7B6_9HELO</name>
<proteinExistence type="inferred from homology"/>
<keyword evidence="6" id="KW-0124">Carnitine biosynthesis</keyword>
<dbReference type="InterPro" id="IPR012776">
    <property type="entry name" value="Trimethyllysine_dOase"/>
</dbReference>
<keyword evidence="12" id="KW-1185">Reference proteome</keyword>
<evidence type="ECO:0000256" key="8">
    <source>
        <dbReference type="ARBA" id="ARBA00023002"/>
    </source>
</evidence>
<dbReference type="PANTHER" id="PTHR10696">
    <property type="entry name" value="GAMMA-BUTYROBETAINE HYDROXYLASE-RELATED"/>
    <property type="match status" value="1"/>
</dbReference>
<dbReference type="GO" id="GO:0005739">
    <property type="term" value="C:mitochondrion"/>
    <property type="evidence" value="ECO:0007669"/>
    <property type="project" value="TreeGrafter"/>
</dbReference>
<accession>A0A8H8R7B6</accession>
<keyword evidence="7 11" id="KW-0223">Dioxygenase</keyword>
<comment type="cofactor">
    <cofactor evidence="2">
        <name>L-ascorbate</name>
        <dbReference type="ChEBI" id="CHEBI:38290"/>
    </cofactor>
</comment>
<evidence type="ECO:0000256" key="4">
    <source>
        <dbReference type="ARBA" id="ARBA00008654"/>
    </source>
</evidence>
<dbReference type="GO" id="GO:0045329">
    <property type="term" value="P:carnitine biosynthetic process"/>
    <property type="evidence" value="ECO:0007669"/>
    <property type="project" value="UniProtKB-UniPathway"/>
</dbReference>
<dbReference type="EMBL" id="QGMH01000019">
    <property type="protein sequence ID" value="TVY29342.1"/>
    <property type="molecule type" value="Genomic_DNA"/>
</dbReference>
<dbReference type="UniPathway" id="UPA00118"/>
<evidence type="ECO:0000256" key="9">
    <source>
        <dbReference type="ARBA" id="ARBA00023004"/>
    </source>
</evidence>
<evidence type="ECO:0000259" key="10">
    <source>
        <dbReference type="Pfam" id="PF02668"/>
    </source>
</evidence>
<dbReference type="InterPro" id="IPR042098">
    <property type="entry name" value="TauD-like_sf"/>
</dbReference>
<dbReference type="CDD" id="cd00250">
    <property type="entry name" value="CAS_like"/>
    <property type="match status" value="1"/>
</dbReference>
<feature type="domain" description="TauD/TfdA-like" evidence="10">
    <location>
        <begin position="66"/>
        <end position="314"/>
    </location>
</feature>
<dbReference type="GO" id="GO:0050353">
    <property type="term" value="F:trimethyllysine dioxygenase activity"/>
    <property type="evidence" value="ECO:0007669"/>
    <property type="project" value="InterPro"/>
</dbReference>
<evidence type="ECO:0000256" key="2">
    <source>
        <dbReference type="ARBA" id="ARBA00001961"/>
    </source>
</evidence>
<dbReference type="InterPro" id="IPR050411">
    <property type="entry name" value="AlphaKG_dependent_hydroxylases"/>
</dbReference>
<dbReference type="Proteomes" id="UP000431533">
    <property type="component" value="Unassembled WGS sequence"/>
</dbReference>
<evidence type="ECO:0000256" key="5">
    <source>
        <dbReference type="ARBA" id="ARBA00022723"/>
    </source>
</evidence>
<protein>
    <submittedName>
        <fullName evidence="11">Trimethyllysine dioxygenase</fullName>
    </submittedName>
</protein>
<dbReference type="PANTHER" id="PTHR10696:SF51">
    <property type="entry name" value="TRIMETHYLLYSINE DIOXYGENASE, MITOCHONDRIAL"/>
    <property type="match status" value="1"/>
</dbReference>
<dbReference type="GO" id="GO:0005506">
    <property type="term" value="F:iron ion binding"/>
    <property type="evidence" value="ECO:0007669"/>
    <property type="project" value="InterPro"/>
</dbReference>
<evidence type="ECO:0000256" key="1">
    <source>
        <dbReference type="ARBA" id="ARBA00001954"/>
    </source>
</evidence>
<evidence type="ECO:0000256" key="6">
    <source>
        <dbReference type="ARBA" id="ARBA00022873"/>
    </source>
</evidence>
<comment type="pathway">
    <text evidence="3">Amine and polyamine biosynthesis; carnitine biosynthesis.</text>
</comment>